<evidence type="ECO:0000256" key="8">
    <source>
        <dbReference type="SAM" id="MobiDB-lite"/>
    </source>
</evidence>
<dbReference type="EMBL" id="MN740741">
    <property type="protein sequence ID" value="QHU09660.1"/>
    <property type="molecule type" value="Genomic_DNA"/>
</dbReference>
<feature type="compositionally biased region" description="Basic and acidic residues" evidence="8">
    <location>
        <begin position="633"/>
        <end position="642"/>
    </location>
</feature>
<dbReference type="InterPro" id="IPR049163">
    <property type="entry name" value="Pif1-like_2B_dom"/>
</dbReference>
<dbReference type="InterPro" id="IPR051055">
    <property type="entry name" value="PIF1_helicase"/>
</dbReference>
<dbReference type="PANTHER" id="PTHR47642:SF7">
    <property type="entry name" value="ATP-DEPENDENT DNA HELICASE PIF1"/>
    <property type="match status" value="1"/>
</dbReference>
<keyword evidence="4" id="KW-0479">Metal-binding</keyword>
<dbReference type="GO" id="GO:0046872">
    <property type="term" value="F:metal ion binding"/>
    <property type="evidence" value="ECO:0007669"/>
    <property type="project" value="UniProtKB-KW"/>
</dbReference>
<dbReference type="SUPFAM" id="SSF55658">
    <property type="entry name" value="L9 N-domain-like"/>
    <property type="match status" value="1"/>
</dbReference>
<dbReference type="GO" id="GO:0004523">
    <property type="term" value="F:RNA-DNA hybrid ribonuclease activity"/>
    <property type="evidence" value="ECO:0007669"/>
    <property type="project" value="UniProtKB-EC"/>
</dbReference>
<dbReference type="FunFam" id="3.40.970.10:FF:000001">
    <property type="entry name" value="Ribonuclease H1"/>
    <property type="match status" value="1"/>
</dbReference>
<keyword evidence="7" id="KW-0460">Magnesium</keyword>
<dbReference type="Pfam" id="PF05970">
    <property type="entry name" value="PIF1"/>
    <property type="match status" value="1"/>
</dbReference>
<dbReference type="SUPFAM" id="SSF52540">
    <property type="entry name" value="P-loop containing nucleoside triphosphate hydrolases"/>
    <property type="match status" value="2"/>
</dbReference>
<dbReference type="CDD" id="cd18809">
    <property type="entry name" value="SF1_C_RecD"/>
    <property type="match status" value="1"/>
</dbReference>
<dbReference type="GO" id="GO:0000723">
    <property type="term" value="P:telomere maintenance"/>
    <property type="evidence" value="ECO:0007669"/>
    <property type="project" value="InterPro"/>
</dbReference>
<evidence type="ECO:0000256" key="6">
    <source>
        <dbReference type="ARBA" id="ARBA00022801"/>
    </source>
</evidence>
<dbReference type="AlphaFoldDB" id="A0A6C0JY68"/>
<feature type="region of interest" description="Disordered" evidence="8">
    <location>
        <begin position="621"/>
        <end position="642"/>
    </location>
</feature>
<dbReference type="Gene3D" id="3.40.50.300">
    <property type="entry name" value="P-loop containing nucleotide triphosphate hydrolases"/>
    <property type="match status" value="1"/>
</dbReference>
<proteinExistence type="predicted"/>
<organism evidence="10">
    <name type="scientific">viral metagenome</name>
    <dbReference type="NCBI Taxonomy" id="1070528"/>
    <lineage>
        <taxon>unclassified sequences</taxon>
        <taxon>metagenomes</taxon>
        <taxon>organismal metagenomes</taxon>
    </lineage>
</organism>
<dbReference type="GO" id="GO:0006281">
    <property type="term" value="P:DNA repair"/>
    <property type="evidence" value="ECO:0007669"/>
    <property type="project" value="InterPro"/>
</dbReference>
<reference evidence="10" key="1">
    <citation type="journal article" date="2020" name="Nature">
        <title>Giant virus diversity and host interactions through global metagenomics.</title>
        <authorList>
            <person name="Schulz F."/>
            <person name="Roux S."/>
            <person name="Paez-Espino D."/>
            <person name="Jungbluth S."/>
            <person name="Walsh D.A."/>
            <person name="Denef V.J."/>
            <person name="McMahon K.D."/>
            <person name="Konstantinidis K.T."/>
            <person name="Eloe-Fadrosh E.A."/>
            <person name="Kyrpides N.C."/>
            <person name="Woyke T."/>
        </authorList>
    </citation>
    <scope>NUCLEOTIDE SEQUENCE</scope>
    <source>
        <strain evidence="10">GVMAG-S-1101164-105</strain>
    </source>
</reference>
<dbReference type="GO" id="GO:0003678">
    <property type="term" value="F:DNA helicase activity"/>
    <property type="evidence" value="ECO:0007669"/>
    <property type="project" value="InterPro"/>
</dbReference>
<sequence length="642" mass="72395">MYAIARGKTTGIVNTWDECKVQIDGYKGAIFKKFDTKEDAEKFIADNVIPPTKNLIAYYDRQKDSWDDDEIEQLKTNYQINEKTICELGLIHRRTPGSISYKLKALELINHNTQARGYHDYKNSELYKEIVENGKVAEIERKIKREAKLKTKMEKKTKNAFNVLMSTESNPPSPPPEETSSALNQCTAEQREAIDAVLAGQTIFLTGPGGTGKSFLLKVLYEEFNKTGKKMAVTAMTGCAALLLGPHAKTLHSWAGVGLGRDSADTIISAISKNGKKKKNWRADCLIIDEVSMMTPDLLELLDKVGRAVRKRRTELMGGLQIVFVGDFYQLPPVADTAKFAFQCQLWNDLVKKTVYLKTIHRQRDPVFQKILLEAREGELSEESYQTLLSRKGLRLKGLQIRPTLLFTRNADVNAINMKELAKLEGEEQVYRVTTVSQYTFDEDCGKSAKDLIHSSKDIPDETDYRLQKLDKDASYVTELRLKIGAQVMYIKNHRDTELGLVNGSRGVVTGLRSDGVMVKFLSMGHDYFVKKHIWQSDDPVFRQQIPLRLAYALTIHKAQGASLDSAMVDIGPATFEYGQAYVALSRVRSLEALYVYDIDKDAFKVHPAVKEYYKGIQLSATSQTPQHQSTPLEDRTDSPCS</sequence>
<evidence type="ECO:0000313" key="10">
    <source>
        <dbReference type="EMBL" id="QHU09660.1"/>
    </source>
</evidence>
<dbReference type="Pfam" id="PF21530">
    <property type="entry name" value="Pif1_2B_dom"/>
    <property type="match status" value="1"/>
</dbReference>
<dbReference type="EC" id="3.1.26.4" evidence="2"/>
<evidence type="ECO:0000256" key="4">
    <source>
        <dbReference type="ARBA" id="ARBA00022723"/>
    </source>
</evidence>
<evidence type="ECO:0000256" key="3">
    <source>
        <dbReference type="ARBA" id="ARBA00022722"/>
    </source>
</evidence>
<evidence type="ECO:0000256" key="5">
    <source>
        <dbReference type="ARBA" id="ARBA00022759"/>
    </source>
</evidence>
<feature type="compositionally biased region" description="Polar residues" evidence="8">
    <location>
        <begin position="621"/>
        <end position="632"/>
    </location>
</feature>
<keyword evidence="3" id="KW-0540">Nuclease</keyword>
<evidence type="ECO:0000256" key="1">
    <source>
        <dbReference type="ARBA" id="ARBA00001946"/>
    </source>
</evidence>
<dbReference type="SMART" id="SM00382">
    <property type="entry name" value="AAA"/>
    <property type="match status" value="1"/>
</dbReference>
<feature type="domain" description="AAA+ ATPase" evidence="9">
    <location>
        <begin position="199"/>
        <end position="352"/>
    </location>
</feature>
<evidence type="ECO:0000256" key="7">
    <source>
        <dbReference type="ARBA" id="ARBA00022842"/>
    </source>
</evidence>
<dbReference type="InterPro" id="IPR027417">
    <property type="entry name" value="P-loop_NTPase"/>
</dbReference>
<keyword evidence="6" id="KW-0378">Hydrolase</keyword>
<dbReference type="InterPro" id="IPR003593">
    <property type="entry name" value="AAA+_ATPase"/>
</dbReference>
<dbReference type="InterPro" id="IPR009027">
    <property type="entry name" value="Ribosomal_bL9/RNase_H1_N"/>
</dbReference>
<dbReference type="CDD" id="cd18037">
    <property type="entry name" value="DEXSc_Pif1_like"/>
    <property type="match status" value="1"/>
</dbReference>
<dbReference type="Gene3D" id="3.40.970.10">
    <property type="entry name" value="Ribonuclease H1, N-terminal domain"/>
    <property type="match status" value="1"/>
</dbReference>
<dbReference type="PANTHER" id="PTHR47642">
    <property type="entry name" value="ATP-DEPENDENT DNA HELICASE"/>
    <property type="match status" value="1"/>
</dbReference>
<evidence type="ECO:0000256" key="2">
    <source>
        <dbReference type="ARBA" id="ARBA00012180"/>
    </source>
</evidence>
<protein>
    <recommendedName>
        <fullName evidence="2">ribonuclease H</fullName>
        <ecNumber evidence="2">3.1.26.4</ecNumber>
    </recommendedName>
</protein>
<dbReference type="InterPro" id="IPR010285">
    <property type="entry name" value="DNA_helicase_pif1-like_DEAD"/>
</dbReference>
<keyword evidence="5" id="KW-0255">Endonuclease</keyword>
<name>A0A6C0JY68_9ZZZZ</name>
<comment type="cofactor">
    <cofactor evidence="1">
        <name>Mg(2+)</name>
        <dbReference type="ChEBI" id="CHEBI:18420"/>
    </cofactor>
</comment>
<accession>A0A6C0JY68</accession>
<evidence type="ECO:0000259" key="9">
    <source>
        <dbReference type="SMART" id="SM00382"/>
    </source>
</evidence>
<dbReference type="InterPro" id="IPR037056">
    <property type="entry name" value="RNase_H1_N_sf"/>
</dbReference>
<dbReference type="Pfam" id="PF01693">
    <property type="entry name" value="Cauli_VI"/>
    <property type="match status" value="1"/>
</dbReference>
<dbReference type="InterPro" id="IPR011320">
    <property type="entry name" value="RNase_H1_N"/>
</dbReference>